<proteinExistence type="predicted"/>
<dbReference type="Proteomes" id="UP001373909">
    <property type="component" value="Chromosome"/>
</dbReference>
<reference evidence="1 2" key="1">
    <citation type="submission" date="2024-01" db="EMBL/GenBank/DDBJ databases">
        <title>Draft genome sequences of nine bacterial species from freshwater ponds near Washington, DC.</title>
        <authorList>
            <person name="Pavloudi C."/>
            <person name="Oliver L."/>
            <person name="Slattery K."/>
            <person name="Lissner G."/>
            <person name="Saw J.H."/>
        </authorList>
    </citation>
    <scope>NUCLEOTIDE SEQUENCE [LARGE SCALE GENOMIC DNA]</scope>
    <source>
        <strain evidence="2">TB1-E2</strain>
    </source>
</reference>
<evidence type="ECO:0000313" key="2">
    <source>
        <dbReference type="Proteomes" id="UP001373909"/>
    </source>
</evidence>
<evidence type="ECO:0000313" key="1">
    <source>
        <dbReference type="EMBL" id="WWO44151.1"/>
    </source>
</evidence>
<dbReference type="RefSeq" id="WP_338678709.1">
    <property type="nucleotide sequence ID" value="NZ_CP142523.1"/>
</dbReference>
<sequence length="259" mass="29722">MPTLFDDVLTTPQPWSQQVIAEWRDVFPAQHGASLDDFVVREYRRRNALMDMRSVVGQSEHYAGQSWRDAALAPQYKPGKMRAVFAQYERNPDYYFNGELDNGIVLSSIDGHDWYTDGGGNHRTVLAKFACDRIARRTGRYPLVQGVSTCRYEPDMQAWRLFCQLQQRHAQLISVAVTREDRQRTDVAGATDISWRLRFFVLDRRFGGIGIPRAGHLDAACFCAYARHVLAHDGKPSWRDRVLDRLIGDPDRLVYQSVA</sequence>
<gene>
    <name evidence="1" type="ORF">OPV09_15635</name>
</gene>
<protein>
    <submittedName>
        <fullName evidence="1">Uncharacterized protein</fullName>
    </submittedName>
</protein>
<dbReference type="EMBL" id="CP142523">
    <property type="protein sequence ID" value="WWO44151.1"/>
    <property type="molecule type" value="Genomic_DNA"/>
</dbReference>
<organism evidence="1 2">
    <name type="scientific">Janthinobacterium aestuarii</name>
    <dbReference type="NCBI Taxonomy" id="2985511"/>
    <lineage>
        <taxon>Bacteria</taxon>
        <taxon>Pseudomonadati</taxon>
        <taxon>Pseudomonadota</taxon>
        <taxon>Betaproteobacteria</taxon>
        <taxon>Burkholderiales</taxon>
        <taxon>Oxalobacteraceae</taxon>
        <taxon>Janthinobacterium</taxon>
    </lineage>
</organism>
<accession>A0ABZ2GF58</accession>
<keyword evidence="2" id="KW-1185">Reference proteome</keyword>
<name>A0ABZ2GF58_9BURK</name>